<name>A0A7X3LH20_9BACL</name>
<proteinExistence type="predicted"/>
<keyword evidence="2" id="KW-1185">Reference proteome</keyword>
<organism evidence="1 2">
    <name type="scientific">Paenibacillus dendrobii</name>
    <dbReference type="NCBI Taxonomy" id="2691084"/>
    <lineage>
        <taxon>Bacteria</taxon>
        <taxon>Bacillati</taxon>
        <taxon>Bacillota</taxon>
        <taxon>Bacilli</taxon>
        <taxon>Bacillales</taxon>
        <taxon>Paenibacillaceae</taxon>
        <taxon>Paenibacillus</taxon>
    </lineage>
</organism>
<sequence>MELEEDKVGERMGLYKKTSGLIFDDGFHSGSLNSRYSLSPEDAPTLDISQNQLVIPHTDSETMVLFSVPENEQTLIFEVTADYIPQEVGDEGGILIWHDGYHRLEFLESKDSTTREYSKWRAQKEGNRWTFYANRGSGWELFDSANVEALKMGVVLKNPEKLNYDALKLDRWILCRSNKITIGNLPQGYTIYLCDSSGYMIHSATVEPLWTGVELDLPILPYHGILKVFDENGVQLSSIGPVDLYGGDMYLYGTDLRVLWKGEELNLTNDTYLGTMYDHVIEVQMELYNPSNNKAATGITMGILKYLEEFGYEWADICHDDGQDKPSGNYTQKLDMGTLGPLDKMKFWMKVERKSERFGIKPIHFILDITHL</sequence>
<comment type="caution">
    <text evidence="1">The sequence shown here is derived from an EMBL/GenBank/DDBJ whole genome shotgun (WGS) entry which is preliminary data.</text>
</comment>
<protein>
    <submittedName>
        <fullName evidence="1">Cell adhesion protein</fullName>
    </submittedName>
</protein>
<gene>
    <name evidence="1" type="ORF">GRF59_05545</name>
</gene>
<evidence type="ECO:0000313" key="2">
    <source>
        <dbReference type="Proteomes" id="UP000460318"/>
    </source>
</evidence>
<dbReference type="EMBL" id="WUBI01000001">
    <property type="protein sequence ID" value="MWV43088.1"/>
    <property type="molecule type" value="Genomic_DNA"/>
</dbReference>
<dbReference type="AlphaFoldDB" id="A0A7X3LH20"/>
<accession>A0A7X3LH20</accession>
<reference evidence="1 2" key="1">
    <citation type="submission" date="2019-12" db="EMBL/GenBank/DDBJ databases">
        <title>Paenibacillus sp. nov., an endophytic bacterium isolated from the stem of Dendrobium.</title>
        <authorList>
            <person name="Zhao R."/>
        </authorList>
    </citation>
    <scope>NUCLEOTIDE SEQUENCE [LARGE SCALE GENOMIC DNA]</scope>
    <source>
        <strain evidence="1 2">HJL G12</strain>
    </source>
</reference>
<evidence type="ECO:0000313" key="1">
    <source>
        <dbReference type="EMBL" id="MWV43088.1"/>
    </source>
</evidence>
<dbReference type="Proteomes" id="UP000460318">
    <property type="component" value="Unassembled WGS sequence"/>
</dbReference>